<dbReference type="Pfam" id="PF18733">
    <property type="entry name" value="HEPN_LA2681"/>
    <property type="match status" value="1"/>
</dbReference>
<dbReference type="EMBL" id="CP001816">
    <property type="protein sequence ID" value="ACZ11802.1"/>
    <property type="molecule type" value="Genomic_DNA"/>
</dbReference>
<evidence type="ECO:0000259" key="1">
    <source>
        <dbReference type="Pfam" id="PF18733"/>
    </source>
</evidence>
<dbReference type="Proteomes" id="UP000002222">
    <property type="component" value="Chromosome"/>
</dbReference>
<gene>
    <name evidence="2" type="ordered locus">Sdel_0769</name>
</gene>
<proteinExistence type="predicted"/>
<organism evidence="2 3">
    <name type="scientific">Sulfurospirillum deleyianum (strain ATCC 51133 / DSM 6946 / 5175)</name>
    <dbReference type="NCBI Taxonomy" id="525898"/>
    <lineage>
        <taxon>Bacteria</taxon>
        <taxon>Pseudomonadati</taxon>
        <taxon>Campylobacterota</taxon>
        <taxon>Epsilonproteobacteria</taxon>
        <taxon>Campylobacterales</taxon>
        <taxon>Sulfurospirillaceae</taxon>
        <taxon>Sulfurospirillum</taxon>
    </lineage>
</organism>
<evidence type="ECO:0000313" key="2">
    <source>
        <dbReference type="EMBL" id="ACZ11802.1"/>
    </source>
</evidence>
<sequence>MQLKNCWDLGAKDELFISVVEPEAQKINEIRNYLEHKFINIKAIDITNSDREKIPDITIDDLEEKTLHLAQMAREALIYLSATIYQEECIKNENLSLLQELKTKS</sequence>
<dbReference type="STRING" id="525898.Sdel_0769"/>
<dbReference type="HOGENOM" id="CLU_2235184_0_0_7"/>
<keyword evidence="3" id="KW-1185">Reference proteome</keyword>
<name>D1B132_SULD5</name>
<dbReference type="KEGG" id="sdl:Sdel_0769"/>
<evidence type="ECO:0000313" key="3">
    <source>
        <dbReference type="Proteomes" id="UP000002222"/>
    </source>
</evidence>
<dbReference type="InterPro" id="IPR040826">
    <property type="entry name" value="HEPN_LA2681"/>
</dbReference>
<reference evidence="3" key="1">
    <citation type="submission" date="2009-11" db="EMBL/GenBank/DDBJ databases">
        <title>The complete genome of Sulfurospirillum deleyianum DSM 6946.</title>
        <authorList>
            <consortium name="US DOE Joint Genome Institute (JGI-PGF)"/>
            <person name="Lucas S."/>
            <person name="Copeland A."/>
            <person name="Lapidus A."/>
            <person name="Glavina del Rio T."/>
            <person name="Dalin E."/>
            <person name="Tice H."/>
            <person name="Bruce D."/>
            <person name="Goodwin L."/>
            <person name="Pitluck S."/>
            <person name="Kyrpides N."/>
            <person name="Mavromatis K."/>
            <person name="Ivanova N."/>
            <person name="Ovchinnikova G."/>
            <person name="Munk A.C."/>
            <person name="Lu M."/>
            <person name="Brettin T."/>
            <person name="Detter J.C."/>
            <person name="Han C."/>
            <person name="Tapia R."/>
            <person name="Larimer F."/>
            <person name="Land M."/>
            <person name="Hauser L."/>
            <person name="Markowitz V."/>
            <person name="Cheng J.F."/>
            <person name="Hugenholtz P."/>
            <person name="Woyke T."/>
            <person name="Wu D."/>
            <person name="Aumann P."/>
            <person name="Schneider S."/>
            <person name="Lang E."/>
            <person name="Spring S."/>
            <person name="Klenk H.P."/>
            <person name="Eisen J.A."/>
        </authorList>
    </citation>
    <scope>NUCLEOTIDE SEQUENCE [LARGE SCALE GENOMIC DNA]</scope>
    <source>
        <strain evidence="3">ATCC 51133 / DSM 6946 / 5175</strain>
    </source>
</reference>
<feature type="domain" description="LA2681-like HEPN" evidence="1">
    <location>
        <begin position="12"/>
        <end position="87"/>
    </location>
</feature>
<dbReference type="AlphaFoldDB" id="D1B132"/>
<accession>D1B132</accession>
<reference evidence="2 3" key="2">
    <citation type="journal article" date="2010" name="Stand. Genomic Sci.">
        <title>Complete genome sequence of Sulfurospirillum deleyianum type strain (5175).</title>
        <authorList>
            <person name="Sikorski J."/>
            <person name="Lapidus A."/>
            <person name="Copeland A."/>
            <person name="Glavina Del Rio T."/>
            <person name="Nolan M."/>
            <person name="Lucas S."/>
            <person name="Chen F."/>
            <person name="Tice H."/>
            <person name="Cheng J.F."/>
            <person name="Saunders E."/>
            <person name="Bruce D."/>
            <person name="Goodwin L."/>
            <person name="Pitluck S."/>
            <person name="Ovchinnikova G."/>
            <person name="Pati A."/>
            <person name="Ivanova N."/>
            <person name="Mavromatis K."/>
            <person name="Chen A."/>
            <person name="Palaniappan K."/>
            <person name="Chain P."/>
            <person name="Land M."/>
            <person name="Hauser L."/>
            <person name="Chang Y.J."/>
            <person name="Jeffries C.D."/>
            <person name="Brettin T."/>
            <person name="Detter J.C."/>
            <person name="Han C."/>
            <person name="Rohde M."/>
            <person name="Lang E."/>
            <person name="Spring S."/>
            <person name="Goker M."/>
            <person name="Bristow J."/>
            <person name="Eisen J.A."/>
            <person name="Markowitz V."/>
            <person name="Hugenholtz P."/>
            <person name="Kyrpides N.C."/>
            <person name="Klenk H.P."/>
        </authorList>
    </citation>
    <scope>NUCLEOTIDE SEQUENCE [LARGE SCALE GENOMIC DNA]</scope>
    <source>
        <strain evidence="3">ATCC 51133 / DSM 6946 / 5175</strain>
    </source>
</reference>
<protein>
    <recommendedName>
        <fullName evidence="1">LA2681-like HEPN domain-containing protein</fullName>
    </recommendedName>
</protein>